<evidence type="ECO:0000256" key="10">
    <source>
        <dbReference type="ARBA" id="ARBA00047890"/>
    </source>
</evidence>
<gene>
    <name evidence="11 12" type="primary">queC</name>
    <name evidence="12" type="ORF">KDN34_09425</name>
</gene>
<keyword evidence="3 11" id="KW-0479">Metal-binding</keyword>
<dbReference type="HAMAP" id="MF_01633">
    <property type="entry name" value="QueC"/>
    <property type="match status" value="1"/>
</dbReference>
<evidence type="ECO:0000256" key="7">
    <source>
        <dbReference type="ARBA" id="ARBA00022840"/>
    </source>
</evidence>
<keyword evidence="2 11" id="KW-0436">Ligase</keyword>
<organism evidence="12 13">
    <name type="scientific">Shewanella yunxiaonensis</name>
    <dbReference type="NCBI Taxonomy" id="2829809"/>
    <lineage>
        <taxon>Bacteria</taxon>
        <taxon>Pseudomonadati</taxon>
        <taxon>Pseudomonadota</taxon>
        <taxon>Gammaproteobacteria</taxon>
        <taxon>Alteromonadales</taxon>
        <taxon>Shewanellaceae</taxon>
        <taxon>Shewanella</taxon>
    </lineage>
</organism>
<protein>
    <recommendedName>
        <fullName evidence="9 11">7-cyano-7-deazaguanine synthase</fullName>
        <ecNumber evidence="9 11">6.3.4.20</ecNumber>
    </recommendedName>
    <alternativeName>
        <fullName evidence="11">7-cyano-7-carbaguanine synthase</fullName>
    </alternativeName>
    <alternativeName>
        <fullName evidence="11">PreQ(0) synthase</fullName>
    </alternativeName>
    <alternativeName>
        <fullName evidence="11">Queuosine biosynthesis protein QueC</fullName>
    </alternativeName>
</protein>
<evidence type="ECO:0000256" key="6">
    <source>
        <dbReference type="ARBA" id="ARBA00022833"/>
    </source>
</evidence>
<name>A0ABX7YP73_9GAMM</name>
<evidence type="ECO:0000256" key="3">
    <source>
        <dbReference type="ARBA" id="ARBA00022723"/>
    </source>
</evidence>
<evidence type="ECO:0000256" key="11">
    <source>
        <dbReference type="HAMAP-Rule" id="MF_01633"/>
    </source>
</evidence>
<keyword evidence="5 11" id="KW-0671">Queuosine biosynthesis</keyword>
<comment type="cofactor">
    <cofactor evidence="11">
        <name>Zn(2+)</name>
        <dbReference type="ChEBI" id="CHEBI:29105"/>
    </cofactor>
    <text evidence="11">Binds 1 zinc ion per subunit.</text>
</comment>
<dbReference type="SUPFAM" id="SSF52402">
    <property type="entry name" value="Adenine nucleotide alpha hydrolases-like"/>
    <property type="match status" value="1"/>
</dbReference>
<comment type="similarity">
    <text evidence="8 11">Belongs to the QueC family.</text>
</comment>
<evidence type="ECO:0000256" key="8">
    <source>
        <dbReference type="ARBA" id="ARBA00037993"/>
    </source>
</evidence>
<dbReference type="PANTHER" id="PTHR42914">
    <property type="entry name" value="7-CYANO-7-DEAZAGUANINE SYNTHASE"/>
    <property type="match status" value="1"/>
</dbReference>
<feature type="binding site" evidence="11">
    <location>
        <position position="209"/>
    </location>
    <ligand>
        <name>Zn(2+)</name>
        <dbReference type="ChEBI" id="CHEBI:29105"/>
    </ligand>
</feature>
<evidence type="ECO:0000256" key="5">
    <source>
        <dbReference type="ARBA" id="ARBA00022785"/>
    </source>
</evidence>
<keyword evidence="7 11" id="KW-0067">ATP-binding</keyword>
<dbReference type="Gene3D" id="3.40.50.620">
    <property type="entry name" value="HUPs"/>
    <property type="match status" value="1"/>
</dbReference>
<reference evidence="12 13" key="1">
    <citation type="submission" date="2021-04" db="EMBL/GenBank/DDBJ databases">
        <title>Novel species identification of genus Shewanella.</title>
        <authorList>
            <person name="Liu G."/>
        </authorList>
    </citation>
    <scope>NUCLEOTIDE SEQUENCE [LARGE SCALE GENOMIC DNA]</scope>
    <source>
        <strain evidence="12 13">FJAT-54481</strain>
    </source>
</reference>
<dbReference type="PIRSF" id="PIRSF006293">
    <property type="entry name" value="ExsB"/>
    <property type="match status" value="1"/>
</dbReference>
<dbReference type="InterPro" id="IPR018317">
    <property type="entry name" value="QueC"/>
</dbReference>
<dbReference type="Pfam" id="PF06508">
    <property type="entry name" value="QueC"/>
    <property type="match status" value="1"/>
</dbReference>
<keyword evidence="13" id="KW-1185">Reference proteome</keyword>
<dbReference type="EC" id="6.3.4.20" evidence="9 11"/>
<evidence type="ECO:0000256" key="4">
    <source>
        <dbReference type="ARBA" id="ARBA00022741"/>
    </source>
</evidence>
<sequence>MLMTQTKNPPIRKAILVFSGGQDSTTCLIQALEQYDEVHAMTFNYGQRHAHEIDVARRLAQKLGATSHKVMDVGLLNELAISALTRDSIPVSTELMDNGLPNTFVPGRNILFLTLAGIYAYQLGAEAVITGVCETDYSGYPDCRHDFVRALESALVQGMDRPLKLVTPLMWLNKAETWALADKYGKLALVRDETLTCYNGIEGRGCGECPACKLRQHGLDEYLSNKAIIQQQLTQKSRTE</sequence>
<comment type="function">
    <text evidence="11">Catalyzes the ATP-dependent conversion of 7-carboxy-7-deazaguanine (CDG) to 7-cyano-7-deazaguanine (preQ(0)).</text>
</comment>
<dbReference type="NCBIfam" id="NF008317">
    <property type="entry name" value="PRK11106.1"/>
    <property type="match status" value="1"/>
</dbReference>
<dbReference type="Proteomes" id="UP000679575">
    <property type="component" value="Chromosome"/>
</dbReference>
<evidence type="ECO:0000313" key="12">
    <source>
        <dbReference type="EMBL" id="QUN04502.1"/>
    </source>
</evidence>
<comment type="pathway">
    <text evidence="1 11">Purine metabolism; 7-cyano-7-deazaguanine biosynthesis.</text>
</comment>
<dbReference type="EMBL" id="CP073587">
    <property type="protein sequence ID" value="QUN04502.1"/>
    <property type="molecule type" value="Genomic_DNA"/>
</dbReference>
<dbReference type="PANTHER" id="PTHR42914:SF1">
    <property type="entry name" value="7-CYANO-7-DEAZAGUANINE SYNTHASE"/>
    <property type="match status" value="1"/>
</dbReference>
<evidence type="ECO:0000256" key="1">
    <source>
        <dbReference type="ARBA" id="ARBA00005061"/>
    </source>
</evidence>
<evidence type="ECO:0000313" key="13">
    <source>
        <dbReference type="Proteomes" id="UP000679575"/>
    </source>
</evidence>
<feature type="binding site" evidence="11">
    <location>
        <position position="197"/>
    </location>
    <ligand>
        <name>Zn(2+)</name>
        <dbReference type="ChEBI" id="CHEBI:29105"/>
    </ligand>
</feature>
<keyword evidence="6 11" id="KW-0862">Zinc</keyword>
<evidence type="ECO:0000256" key="2">
    <source>
        <dbReference type="ARBA" id="ARBA00022598"/>
    </source>
</evidence>
<feature type="binding site" evidence="11">
    <location>
        <position position="212"/>
    </location>
    <ligand>
        <name>Zn(2+)</name>
        <dbReference type="ChEBI" id="CHEBI:29105"/>
    </ligand>
</feature>
<feature type="binding site" evidence="11">
    <location>
        <position position="206"/>
    </location>
    <ligand>
        <name>Zn(2+)</name>
        <dbReference type="ChEBI" id="CHEBI:29105"/>
    </ligand>
</feature>
<accession>A0ABX7YP73</accession>
<dbReference type="InterPro" id="IPR014729">
    <property type="entry name" value="Rossmann-like_a/b/a_fold"/>
</dbReference>
<proteinExistence type="inferred from homology"/>
<keyword evidence="4 11" id="KW-0547">Nucleotide-binding</keyword>
<dbReference type="CDD" id="cd01995">
    <property type="entry name" value="QueC-like"/>
    <property type="match status" value="1"/>
</dbReference>
<dbReference type="NCBIfam" id="TIGR00364">
    <property type="entry name" value="7-cyano-7-deazaguanine synthase QueC"/>
    <property type="match status" value="1"/>
</dbReference>
<evidence type="ECO:0000256" key="9">
    <source>
        <dbReference type="ARBA" id="ARBA00039149"/>
    </source>
</evidence>
<comment type="catalytic activity">
    <reaction evidence="10 11">
        <text>7-carboxy-7-carbaguanine + NH4(+) + 2 ATP = 7-cyano-7-carbaguanine + 2 AMP + 2 diphosphate + 2 H(+)</text>
        <dbReference type="Rhea" id="RHEA:27982"/>
        <dbReference type="ChEBI" id="CHEBI:15378"/>
        <dbReference type="ChEBI" id="CHEBI:28938"/>
        <dbReference type="ChEBI" id="CHEBI:30616"/>
        <dbReference type="ChEBI" id="CHEBI:33019"/>
        <dbReference type="ChEBI" id="CHEBI:45075"/>
        <dbReference type="ChEBI" id="CHEBI:61036"/>
        <dbReference type="ChEBI" id="CHEBI:456215"/>
        <dbReference type="EC" id="6.3.4.20"/>
    </reaction>
</comment>
<feature type="binding site" evidence="11">
    <location>
        <begin position="18"/>
        <end position="28"/>
    </location>
    <ligand>
        <name>ATP</name>
        <dbReference type="ChEBI" id="CHEBI:30616"/>
    </ligand>
</feature>
<dbReference type="GO" id="GO:0016874">
    <property type="term" value="F:ligase activity"/>
    <property type="evidence" value="ECO:0007669"/>
    <property type="project" value="UniProtKB-KW"/>
</dbReference>